<organism evidence="2 3">
    <name type="scientific">Prochlorococcus marinus (strain MIT 9515)</name>
    <dbReference type="NCBI Taxonomy" id="167542"/>
    <lineage>
        <taxon>Bacteria</taxon>
        <taxon>Bacillati</taxon>
        <taxon>Cyanobacteriota</taxon>
        <taxon>Cyanophyceae</taxon>
        <taxon>Synechococcales</taxon>
        <taxon>Prochlorococcaceae</taxon>
        <taxon>Prochlorococcus</taxon>
    </lineage>
</organism>
<dbReference type="HOGENOM" id="CLU_2234115_0_0_3"/>
<reference evidence="2 3" key="1">
    <citation type="journal article" date="2007" name="PLoS Genet.">
        <title>Patterns and implications of gene gain and loss in the evolution of Prochlorococcus.</title>
        <authorList>
            <person name="Kettler G.C."/>
            <person name="Martiny A.C."/>
            <person name="Huang K."/>
            <person name="Zucker J."/>
            <person name="Coleman M.L."/>
            <person name="Rodrigue S."/>
            <person name="Chen F."/>
            <person name="Lapidus A."/>
            <person name="Ferriera S."/>
            <person name="Johnson J."/>
            <person name="Steglich C."/>
            <person name="Church G.M."/>
            <person name="Richardson P."/>
            <person name="Chisholm S.W."/>
        </authorList>
    </citation>
    <scope>NUCLEOTIDE SEQUENCE [LARGE SCALE GENOMIC DNA]</scope>
    <source>
        <strain evidence="2 3">MIT 9515</strain>
    </source>
</reference>
<keyword evidence="1" id="KW-0472">Membrane</keyword>
<sequence>MTYLFLYVVGLVLIWWIYRVGWIEALKTVIKVLVPSILIILFNIKAGRLLFKNPLVGIVSALPTSIFIYKGSLPLVASINNWIDTKRSNYDESKDVIDTESVPLDD</sequence>
<dbReference type="AlphaFoldDB" id="A2BUX5"/>
<keyword evidence="1" id="KW-0812">Transmembrane</keyword>
<accession>A2BUX5</accession>
<protein>
    <submittedName>
        <fullName evidence="2">Possible Helper component proteinase</fullName>
    </submittedName>
</protein>
<keyword evidence="1" id="KW-1133">Transmembrane helix</keyword>
<gene>
    <name evidence="2" type="ordered locus">P9515_03771</name>
</gene>
<dbReference type="EMBL" id="CP000552">
    <property type="protein sequence ID" value="ABM71586.1"/>
    <property type="molecule type" value="Genomic_DNA"/>
</dbReference>
<dbReference type="KEGG" id="pmc:P9515_03771"/>
<dbReference type="eggNOG" id="ENOG50304BI">
    <property type="taxonomic scope" value="Bacteria"/>
</dbReference>
<dbReference type="RefSeq" id="WP_011819694.1">
    <property type="nucleotide sequence ID" value="NC_008817.1"/>
</dbReference>
<evidence type="ECO:0000313" key="3">
    <source>
        <dbReference type="Proteomes" id="UP000001589"/>
    </source>
</evidence>
<proteinExistence type="predicted"/>
<evidence type="ECO:0000313" key="2">
    <source>
        <dbReference type="EMBL" id="ABM71586.1"/>
    </source>
</evidence>
<dbReference type="GeneID" id="60200475"/>
<dbReference type="Proteomes" id="UP000001589">
    <property type="component" value="Chromosome"/>
</dbReference>
<name>A2BUX5_PROM5</name>
<dbReference type="OrthoDB" id="540546at2"/>
<feature type="transmembrane region" description="Helical" evidence="1">
    <location>
        <begin position="28"/>
        <end position="44"/>
    </location>
</feature>
<feature type="transmembrane region" description="Helical" evidence="1">
    <location>
        <begin position="5"/>
        <end position="22"/>
    </location>
</feature>
<evidence type="ECO:0000256" key="1">
    <source>
        <dbReference type="SAM" id="Phobius"/>
    </source>
</evidence>